<dbReference type="Gene3D" id="2.130.10.30">
    <property type="entry name" value="Regulator of chromosome condensation 1/beta-lactamase-inhibitor protein II"/>
    <property type="match status" value="1"/>
</dbReference>
<dbReference type="AlphaFoldDB" id="A0AAV2NGR5"/>
<feature type="compositionally biased region" description="Basic and acidic residues" evidence="3">
    <location>
        <begin position="12"/>
        <end position="33"/>
    </location>
</feature>
<feature type="compositionally biased region" description="Polar residues" evidence="3">
    <location>
        <begin position="1"/>
        <end position="11"/>
    </location>
</feature>
<dbReference type="PANTHER" id="PTHR22872">
    <property type="entry name" value="BTK-BINDING PROTEIN-RELATED"/>
    <property type="match status" value="1"/>
</dbReference>
<dbReference type="PROSITE" id="PS00626">
    <property type="entry name" value="RCC1_2"/>
    <property type="match status" value="2"/>
</dbReference>
<evidence type="ECO:0000256" key="2">
    <source>
        <dbReference type="PROSITE-ProRule" id="PRU00235"/>
    </source>
</evidence>
<name>A0AAV2NGR5_9HYME</name>
<dbReference type="CDD" id="cd18298">
    <property type="entry name" value="BTB_POZ_RCBTB1_2"/>
    <property type="match status" value="1"/>
</dbReference>
<dbReference type="InterPro" id="IPR051625">
    <property type="entry name" value="Signaling_Regulatory_Domain"/>
</dbReference>
<feature type="repeat" description="RCC1" evidence="2">
    <location>
        <begin position="248"/>
        <end position="328"/>
    </location>
</feature>
<evidence type="ECO:0000256" key="3">
    <source>
        <dbReference type="SAM" id="MobiDB-lite"/>
    </source>
</evidence>
<protein>
    <recommendedName>
        <fullName evidence="4">BTB domain-containing protein</fullName>
    </recommendedName>
</protein>
<keyword evidence="6" id="KW-1185">Reference proteome</keyword>
<dbReference type="SUPFAM" id="SSF50985">
    <property type="entry name" value="RCC1/BLIP-II"/>
    <property type="match status" value="1"/>
</dbReference>
<evidence type="ECO:0000313" key="5">
    <source>
        <dbReference type="EMBL" id="CAL1678629.1"/>
    </source>
</evidence>
<feature type="repeat" description="RCC1" evidence="2">
    <location>
        <begin position="195"/>
        <end position="247"/>
    </location>
</feature>
<evidence type="ECO:0000259" key="4">
    <source>
        <dbReference type="PROSITE" id="PS50097"/>
    </source>
</evidence>
<feature type="region of interest" description="Disordered" evidence="3">
    <location>
        <begin position="1"/>
        <end position="33"/>
    </location>
</feature>
<dbReference type="PROSITE" id="PS50012">
    <property type="entry name" value="RCC1_3"/>
    <property type="match status" value="4"/>
</dbReference>
<dbReference type="InterPro" id="IPR011333">
    <property type="entry name" value="SKP1/BTB/POZ_sf"/>
</dbReference>
<dbReference type="InterPro" id="IPR000408">
    <property type="entry name" value="Reg_chr_condens"/>
</dbReference>
<dbReference type="Proteomes" id="UP001497644">
    <property type="component" value="Chromosome 14"/>
</dbReference>
<sequence length="603" mass="68386">MSISSEKSLCTSEDKDAQEKSSETRTNENEEAQKDERRNLLCYLTKKMYPSDFRNWPILSLLKPEFTMVTQIRMVMVYGLYGSRALIVTMDNNVYAVDYNKVDSKTVDTYLYPQKIEELCGKNIKTFACNSYLVLALTEEGEVYSWGFNKKRKLDDGSHTSAIPCTPTRVAGLSEKRIVDIACGSYHSLALTSDGKVYAWGENNYRQVGNENTNIVYVPWQVKHELEGKKIVHIACGSIFNMVVTDKGKLYGWGDNKIGQISIDHTTLIRYIPDIISQCGFRTSLNVQQREANSQKHYLYLREITAVLDKVIVKVACGSWHTLALTDEGKIYAWGKNDKGQVGVNNNWEISAPVMINVPELVSDIAAYDNLSVAVDTYKTIFIWGHYFGESIATPIPTGFLTIHDVFSTMRVMCKSLTISTNNDVGEVFNLLKSLGSLFGDLSTSDFTVQVKGQPIHVHKAILKNRCQYFKNKFEHDWTENDQNVPYTVPDKFSYIVYKAFLKYLYTGTVDLPSEKVLELIKLADEYCETNLKRECGRIIKQAITVSNVAFFYNKAIECNAKEIEEFCFQFTLCHMTEITNSSISVIFPRDCIASISGPEKIP</sequence>
<dbReference type="PROSITE" id="PS50097">
    <property type="entry name" value="BTB"/>
    <property type="match status" value="1"/>
</dbReference>
<dbReference type="PANTHER" id="PTHR22872:SF10">
    <property type="entry name" value="ULTRAVIOLET-B RECEPTOR UVR8"/>
    <property type="match status" value="1"/>
</dbReference>
<feature type="repeat" description="RCC1" evidence="2">
    <location>
        <begin position="141"/>
        <end position="194"/>
    </location>
</feature>
<evidence type="ECO:0000313" key="6">
    <source>
        <dbReference type="Proteomes" id="UP001497644"/>
    </source>
</evidence>
<gene>
    <name evidence="5" type="ORF">LPLAT_LOCUS4439</name>
</gene>
<proteinExistence type="predicted"/>
<dbReference type="InterPro" id="IPR009091">
    <property type="entry name" value="RCC1/BLIP-II"/>
</dbReference>
<dbReference type="InterPro" id="IPR000210">
    <property type="entry name" value="BTB/POZ_dom"/>
</dbReference>
<evidence type="ECO:0000256" key="1">
    <source>
        <dbReference type="ARBA" id="ARBA00022737"/>
    </source>
</evidence>
<dbReference type="Gene3D" id="3.30.710.10">
    <property type="entry name" value="Potassium Channel Kv1.1, Chain A"/>
    <property type="match status" value="1"/>
</dbReference>
<feature type="repeat" description="RCC1" evidence="2">
    <location>
        <begin position="329"/>
        <end position="378"/>
    </location>
</feature>
<dbReference type="SUPFAM" id="SSF54695">
    <property type="entry name" value="POZ domain"/>
    <property type="match status" value="1"/>
</dbReference>
<dbReference type="EMBL" id="OZ034837">
    <property type="protein sequence ID" value="CAL1678629.1"/>
    <property type="molecule type" value="Genomic_DNA"/>
</dbReference>
<dbReference type="Pfam" id="PF13540">
    <property type="entry name" value="RCC1_2"/>
    <property type="match status" value="3"/>
</dbReference>
<dbReference type="Pfam" id="PF00651">
    <property type="entry name" value="BTB"/>
    <property type="match status" value="1"/>
</dbReference>
<reference evidence="5" key="1">
    <citation type="submission" date="2024-04" db="EMBL/GenBank/DDBJ databases">
        <authorList>
            <consortium name="Molecular Ecology Group"/>
        </authorList>
    </citation>
    <scope>NUCLEOTIDE SEQUENCE</scope>
</reference>
<organism evidence="5 6">
    <name type="scientific">Lasius platythorax</name>
    <dbReference type="NCBI Taxonomy" id="488582"/>
    <lineage>
        <taxon>Eukaryota</taxon>
        <taxon>Metazoa</taxon>
        <taxon>Ecdysozoa</taxon>
        <taxon>Arthropoda</taxon>
        <taxon>Hexapoda</taxon>
        <taxon>Insecta</taxon>
        <taxon>Pterygota</taxon>
        <taxon>Neoptera</taxon>
        <taxon>Endopterygota</taxon>
        <taxon>Hymenoptera</taxon>
        <taxon>Apocrita</taxon>
        <taxon>Aculeata</taxon>
        <taxon>Formicoidea</taxon>
        <taxon>Formicidae</taxon>
        <taxon>Formicinae</taxon>
        <taxon>Lasius</taxon>
        <taxon>Lasius</taxon>
    </lineage>
</organism>
<accession>A0AAV2NGR5</accession>
<dbReference type="SMART" id="SM00225">
    <property type="entry name" value="BTB"/>
    <property type="match status" value="1"/>
</dbReference>
<feature type="domain" description="BTB" evidence="4">
    <location>
        <begin position="445"/>
        <end position="514"/>
    </location>
</feature>
<dbReference type="PRINTS" id="PR00633">
    <property type="entry name" value="RCCNDNSATION"/>
</dbReference>
<keyword evidence="1" id="KW-0677">Repeat</keyword>